<sequence length="298" mass="33526">MPIFSVKHTTVYRYARRVKFGEHRLMFRPRDSYDQRLLDSALLIDPEPSEVRWIHDVFGNCVAVVRFSQPAKELIFDARIRLDHTSDTPDFRMDPAALEYPFAYDPDELADLARTIERHYPDEHDEVGKWARQFVSAGGRTQTGKLLMTLCYAIHESFVYSRRIEAGTQPPLITLHQRRGTCRDFALFMMETVRSLGLAARFVTGYIYVPSRDSTTTLGGGSTHAWCQIYLPGAGWVEFDPTNGIVGNRDLIRVAVAREPHQAIPLHGSYSGRASDALGMTVQVNVTTEAADGVTSSA</sequence>
<dbReference type="InterPro" id="IPR002931">
    <property type="entry name" value="Transglutaminase-like"/>
</dbReference>
<dbReference type="Pfam" id="PF08379">
    <property type="entry name" value="Bact_transglu_N"/>
    <property type="match status" value="1"/>
</dbReference>
<dbReference type="EMBL" id="CP159256">
    <property type="protein sequence ID" value="XCG52097.1"/>
    <property type="molecule type" value="Genomic_DNA"/>
</dbReference>
<dbReference type="InterPro" id="IPR038765">
    <property type="entry name" value="Papain-like_cys_pep_sf"/>
</dbReference>
<proteinExistence type="predicted"/>
<gene>
    <name evidence="2" type="ORF">ABVK50_31785</name>
</gene>
<name>A0AAU8D1H8_9HYPH</name>
<evidence type="ECO:0000313" key="2">
    <source>
        <dbReference type="EMBL" id="XCG52097.1"/>
    </source>
</evidence>
<dbReference type="Gene3D" id="3.10.620.30">
    <property type="match status" value="1"/>
</dbReference>
<dbReference type="Pfam" id="PF01841">
    <property type="entry name" value="Transglut_core"/>
    <property type="match status" value="1"/>
</dbReference>
<dbReference type="SMART" id="SM00460">
    <property type="entry name" value="TGc"/>
    <property type="match status" value="1"/>
</dbReference>
<protein>
    <submittedName>
        <fullName evidence="2">Transglutaminase family protein</fullName>
    </submittedName>
</protein>
<reference evidence="2" key="1">
    <citation type="submission" date="2024-06" db="EMBL/GenBank/DDBJ databases">
        <title>Mesorhizobium karijinii sp. nov., a symbiont of the iconic Swainsona formosa from arid Australia.</title>
        <authorList>
            <person name="Hill Y.J."/>
            <person name="Watkin E.L.J."/>
            <person name="O'Hara G.W."/>
            <person name="Terpolilli J."/>
            <person name="Tye M.L."/>
            <person name="Kohlmeier M.G."/>
        </authorList>
    </citation>
    <scope>NUCLEOTIDE SEQUENCE</scope>
    <source>
        <strain evidence="2">WSM2240</strain>
        <plasmid evidence="2">pMk2240A</plasmid>
    </source>
</reference>
<dbReference type="InterPro" id="IPR013589">
    <property type="entry name" value="Bac_transglu_N"/>
</dbReference>
<organism evidence="2">
    <name type="scientific">Mesorhizobium sp. WSM2240</name>
    <dbReference type="NCBI Taxonomy" id="3228851"/>
    <lineage>
        <taxon>Bacteria</taxon>
        <taxon>Pseudomonadati</taxon>
        <taxon>Pseudomonadota</taxon>
        <taxon>Alphaproteobacteria</taxon>
        <taxon>Hyphomicrobiales</taxon>
        <taxon>Phyllobacteriaceae</taxon>
        <taxon>Mesorhizobium</taxon>
    </lineage>
</organism>
<evidence type="ECO:0000259" key="1">
    <source>
        <dbReference type="SMART" id="SM00460"/>
    </source>
</evidence>
<dbReference type="PANTHER" id="PTHR33490:SF1">
    <property type="entry name" value="SLL1233 PROTEIN"/>
    <property type="match status" value="1"/>
</dbReference>
<keyword evidence="2" id="KW-0614">Plasmid</keyword>
<accession>A0AAU8D1H8</accession>
<dbReference type="SUPFAM" id="SSF54001">
    <property type="entry name" value="Cysteine proteinases"/>
    <property type="match status" value="1"/>
</dbReference>
<geneLocation type="plasmid" evidence="2">
    <name>pMk2240A</name>
</geneLocation>
<dbReference type="AlphaFoldDB" id="A0AAU8D1H8"/>
<dbReference type="PANTHER" id="PTHR33490">
    <property type="entry name" value="BLR5614 PROTEIN-RELATED"/>
    <property type="match status" value="1"/>
</dbReference>
<feature type="domain" description="Transglutaminase-like" evidence="1">
    <location>
        <begin position="174"/>
        <end position="243"/>
    </location>
</feature>
<dbReference type="RefSeq" id="WP_353646308.1">
    <property type="nucleotide sequence ID" value="NZ_CP159256.1"/>
</dbReference>